<evidence type="ECO:0000313" key="3">
    <source>
        <dbReference type="EMBL" id="KAJ4974952.1"/>
    </source>
</evidence>
<dbReference type="GO" id="GO:0031124">
    <property type="term" value="P:mRNA 3'-end processing"/>
    <property type="evidence" value="ECO:0007669"/>
    <property type="project" value="TreeGrafter"/>
</dbReference>
<evidence type="ECO:0000313" key="4">
    <source>
        <dbReference type="Proteomes" id="UP001141806"/>
    </source>
</evidence>
<dbReference type="CDD" id="cd16981">
    <property type="entry name" value="CID_RPRD_like"/>
    <property type="match status" value="1"/>
</dbReference>
<feature type="domain" description="CID" evidence="2">
    <location>
        <begin position="2"/>
        <end position="141"/>
    </location>
</feature>
<evidence type="ECO:0000259" key="2">
    <source>
        <dbReference type="PROSITE" id="PS51391"/>
    </source>
</evidence>
<dbReference type="Gene3D" id="1.25.40.90">
    <property type="match status" value="1"/>
</dbReference>
<dbReference type="GO" id="GO:0000993">
    <property type="term" value="F:RNA polymerase II complex binding"/>
    <property type="evidence" value="ECO:0007669"/>
    <property type="project" value="TreeGrafter"/>
</dbReference>
<dbReference type="EMBL" id="JAMYWD010000004">
    <property type="protein sequence ID" value="KAJ4974952.1"/>
    <property type="molecule type" value="Genomic_DNA"/>
</dbReference>
<keyword evidence="4" id="KW-1185">Reference proteome</keyword>
<sequence>MNGTFNGQILVEKLAKLNNSQQSIETLSHWCIFHRKKAKLVVETWDRQFHCSPQEQRVSFLYLANDILQNSRRKGSEFVGEFWKVLPDALTDVIENGDEFGTFAALRLIDIWEERKSFGCQGQILKEELVGRNLEKSNKNGKSSGFKLGSLMDLDLWMGCGASIVFWKNEFKLDQVRNQLKVVQSRYGQAGNICQQVLKCNNGQLLVEQRLKETNISSDAPSSFLRETPVISIDKEQSARVMYIQQGSLSDNIAHIEEDSCKSAASAVVAKLTASTSSAQMLTYVLSSLASEGGVIGNRSSEPSGDYPSEKRPKLERGGHLRTWFSILSHHHSFFHILNRSSTQSQQCPNGWHINQHLHRHLLCPI</sequence>
<dbReference type="OrthoDB" id="10069473at2759"/>
<dbReference type="PROSITE" id="PS51391">
    <property type="entry name" value="CID"/>
    <property type="match status" value="1"/>
</dbReference>
<comment type="caution">
    <text evidence="3">The sequence shown here is derived from an EMBL/GenBank/DDBJ whole genome shotgun (WGS) entry which is preliminary data.</text>
</comment>
<dbReference type="AlphaFoldDB" id="A0A9Q0QX28"/>
<dbReference type="GO" id="GO:0005634">
    <property type="term" value="C:nucleus"/>
    <property type="evidence" value="ECO:0007669"/>
    <property type="project" value="UniProtKB-ARBA"/>
</dbReference>
<proteinExistence type="predicted"/>
<gene>
    <name evidence="3" type="ORF">NE237_008126</name>
</gene>
<dbReference type="PANTHER" id="PTHR12460:SF23">
    <property type="entry name" value="ACTIN CYTOSKELETON-REGULATORY COMPLEX PROTEIN PAN1"/>
    <property type="match status" value="1"/>
</dbReference>
<dbReference type="SUPFAM" id="SSF48464">
    <property type="entry name" value="ENTH/VHS domain"/>
    <property type="match status" value="1"/>
</dbReference>
<reference evidence="3" key="1">
    <citation type="journal article" date="2023" name="Plant J.">
        <title>The genome of the king protea, Protea cynaroides.</title>
        <authorList>
            <person name="Chang J."/>
            <person name="Duong T.A."/>
            <person name="Schoeman C."/>
            <person name="Ma X."/>
            <person name="Roodt D."/>
            <person name="Barker N."/>
            <person name="Li Z."/>
            <person name="Van de Peer Y."/>
            <person name="Mizrachi E."/>
        </authorList>
    </citation>
    <scope>NUCLEOTIDE SEQUENCE</scope>
    <source>
        <tissue evidence="3">Young leaves</tissue>
    </source>
</reference>
<dbReference type="InterPro" id="IPR008942">
    <property type="entry name" value="ENTH_VHS"/>
</dbReference>
<accession>A0A9Q0QX28</accession>
<dbReference type="SMART" id="SM00582">
    <property type="entry name" value="RPR"/>
    <property type="match status" value="1"/>
</dbReference>
<dbReference type="FunFam" id="1.25.40.90:FF:000018">
    <property type="entry name" value="ENTH/VHS family protein isoform 1"/>
    <property type="match status" value="1"/>
</dbReference>
<dbReference type="Proteomes" id="UP001141806">
    <property type="component" value="Unassembled WGS sequence"/>
</dbReference>
<name>A0A9Q0QX28_9MAGN</name>
<evidence type="ECO:0000256" key="1">
    <source>
        <dbReference type="ARBA" id="ARBA00022664"/>
    </source>
</evidence>
<organism evidence="3 4">
    <name type="scientific">Protea cynaroides</name>
    <dbReference type="NCBI Taxonomy" id="273540"/>
    <lineage>
        <taxon>Eukaryota</taxon>
        <taxon>Viridiplantae</taxon>
        <taxon>Streptophyta</taxon>
        <taxon>Embryophyta</taxon>
        <taxon>Tracheophyta</taxon>
        <taxon>Spermatophyta</taxon>
        <taxon>Magnoliopsida</taxon>
        <taxon>Proteales</taxon>
        <taxon>Proteaceae</taxon>
        <taxon>Protea</taxon>
    </lineage>
</organism>
<dbReference type="Pfam" id="PF04818">
    <property type="entry name" value="CID"/>
    <property type="match status" value="1"/>
</dbReference>
<protein>
    <recommendedName>
        <fullName evidence="2">CID domain-containing protein</fullName>
    </recommendedName>
</protein>
<keyword evidence="1" id="KW-0507">mRNA processing</keyword>
<dbReference type="PANTHER" id="PTHR12460">
    <property type="entry name" value="CYCLIN-DEPENDENT KINASE INHIBITOR-RELATED PROTEIN"/>
    <property type="match status" value="1"/>
</dbReference>
<dbReference type="InterPro" id="IPR006569">
    <property type="entry name" value="CID_dom"/>
</dbReference>